<dbReference type="RefSeq" id="WP_179633796.1">
    <property type="nucleotide sequence ID" value="NZ_JACCFH010000001.1"/>
</dbReference>
<dbReference type="EMBL" id="JACCFH010000001">
    <property type="protein sequence ID" value="NYG32975.1"/>
    <property type="molecule type" value="Genomic_DNA"/>
</dbReference>
<evidence type="ECO:0000259" key="5">
    <source>
        <dbReference type="PROSITE" id="PS50111"/>
    </source>
</evidence>
<evidence type="ECO:0000256" key="4">
    <source>
        <dbReference type="SAM" id="Phobius"/>
    </source>
</evidence>
<comment type="caution">
    <text evidence="6">The sequence shown here is derived from an EMBL/GenBank/DDBJ whole genome shotgun (WGS) entry which is preliminary data.</text>
</comment>
<keyword evidence="3" id="KW-0807">Transducer</keyword>
<feature type="transmembrane region" description="Helical" evidence="4">
    <location>
        <begin position="21"/>
        <end position="39"/>
    </location>
</feature>
<keyword evidence="4" id="KW-1133">Transmembrane helix</keyword>
<keyword evidence="4" id="KW-0812">Transmembrane</keyword>
<evidence type="ECO:0000256" key="3">
    <source>
        <dbReference type="PROSITE-ProRule" id="PRU00284"/>
    </source>
</evidence>
<dbReference type="InterPro" id="IPR051310">
    <property type="entry name" value="MCP_chemotaxis"/>
</dbReference>
<evidence type="ECO:0000256" key="2">
    <source>
        <dbReference type="ARBA" id="ARBA00029447"/>
    </source>
</evidence>
<dbReference type="GO" id="GO:0007165">
    <property type="term" value="P:signal transduction"/>
    <property type="evidence" value="ECO:0007669"/>
    <property type="project" value="UniProtKB-KW"/>
</dbReference>
<evidence type="ECO:0000256" key="1">
    <source>
        <dbReference type="ARBA" id="ARBA00022500"/>
    </source>
</evidence>
<keyword evidence="4" id="KW-0472">Membrane</keyword>
<dbReference type="SMART" id="SM00283">
    <property type="entry name" value="MA"/>
    <property type="match status" value="1"/>
</dbReference>
<dbReference type="InterPro" id="IPR004089">
    <property type="entry name" value="MCPsignal_dom"/>
</dbReference>
<dbReference type="GO" id="GO:0005886">
    <property type="term" value="C:plasma membrane"/>
    <property type="evidence" value="ECO:0007669"/>
    <property type="project" value="TreeGrafter"/>
</dbReference>
<evidence type="ECO:0000313" key="6">
    <source>
        <dbReference type="EMBL" id="NYG32975.1"/>
    </source>
</evidence>
<reference evidence="6 7" key="1">
    <citation type="submission" date="2020-07" db="EMBL/GenBank/DDBJ databases">
        <title>Genomic Encyclopedia of Archaeal and Bacterial Type Strains, Phase II (KMG-II): from individual species to whole genera.</title>
        <authorList>
            <person name="Goeker M."/>
        </authorList>
    </citation>
    <scope>NUCLEOTIDE SEQUENCE [LARGE SCALE GENOMIC DNA]</scope>
    <source>
        <strain evidence="6 7">DSM 21226</strain>
    </source>
</reference>
<dbReference type="AlphaFoldDB" id="A0A7Y9R0I3"/>
<feature type="transmembrane region" description="Helical" evidence="4">
    <location>
        <begin position="45"/>
        <end position="63"/>
    </location>
</feature>
<feature type="domain" description="Methyl-accepting transducer" evidence="5">
    <location>
        <begin position="132"/>
        <end position="251"/>
    </location>
</feature>
<evidence type="ECO:0000313" key="7">
    <source>
        <dbReference type="Proteomes" id="UP000518288"/>
    </source>
</evidence>
<name>A0A7Y9R0I3_9BURK</name>
<keyword evidence="7" id="KW-1185">Reference proteome</keyword>
<dbReference type="GO" id="GO:0006935">
    <property type="term" value="P:chemotaxis"/>
    <property type="evidence" value="ECO:0007669"/>
    <property type="project" value="UniProtKB-KW"/>
</dbReference>
<accession>A0A7Y9R0I3</accession>
<dbReference type="GO" id="GO:0004888">
    <property type="term" value="F:transmembrane signaling receptor activity"/>
    <property type="evidence" value="ECO:0007669"/>
    <property type="project" value="TreeGrafter"/>
</dbReference>
<dbReference type="PANTHER" id="PTHR43531:SF11">
    <property type="entry name" value="METHYL-ACCEPTING CHEMOTAXIS PROTEIN 3"/>
    <property type="match status" value="1"/>
</dbReference>
<proteinExistence type="inferred from homology"/>
<dbReference type="PROSITE" id="PS50111">
    <property type="entry name" value="CHEMOTAXIS_TRANSDUC_2"/>
    <property type="match status" value="1"/>
</dbReference>
<gene>
    <name evidence="6" type="ORF">BDD16_001961</name>
</gene>
<sequence>MTQNRLMRTTVILKQFTTLEQALILVGLCGTGLVTSDLLRTGWTLASDLGGLLLTGSGVLFWWRTLRYRLQRQATTHTEADTGVRQTMEALDQQMLQQLDRAVSLSETSSLNTIDRVTHLHQLAGRLLDYLQTANRQSIEMQSMIEHNGSIATEFSNFVQALPEQIAQERAYLERLVTEVGQLSSISETIRDMARQTEILSINAAIAAAHAGEAGRAFSVLASEVRRLALQSSNSAKSIEQNIRHLVDTVQARLAGEFAQRMQYNEREVARLLTLTGKFDEGYLDMRQFYNMLLTAITEHNTELSKGILSLLDAGQYHDVFKQIIGRQAPVFEQRHALLGHLLTQVESGQPDLADLDARARALLDQYMTIEKAHRPPDPHTDSPADRTVSQHIELF</sequence>
<dbReference type="Gene3D" id="1.10.287.950">
    <property type="entry name" value="Methyl-accepting chemotaxis protein"/>
    <property type="match status" value="1"/>
</dbReference>
<keyword evidence="1" id="KW-0145">Chemotaxis</keyword>
<protein>
    <submittedName>
        <fullName evidence="6">Methyl-accepting chemotaxis protein</fullName>
    </submittedName>
</protein>
<organism evidence="6 7">
    <name type="scientific">Sphaerotilus montanus</name>
    <dbReference type="NCBI Taxonomy" id="522889"/>
    <lineage>
        <taxon>Bacteria</taxon>
        <taxon>Pseudomonadati</taxon>
        <taxon>Pseudomonadota</taxon>
        <taxon>Betaproteobacteria</taxon>
        <taxon>Burkholderiales</taxon>
        <taxon>Sphaerotilaceae</taxon>
        <taxon>Sphaerotilus</taxon>
    </lineage>
</organism>
<dbReference type="Proteomes" id="UP000518288">
    <property type="component" value="Unassembled WGS sequence"/>
</dbReference>
<comment type="similarity">
    <text evidence="2">Belongs to the methyl-accepting chemotaxis (MCP) protein family.</text>
</comment>
<dbReference type="PANTHER" id="PTHR43531">
    <property type="entry name" value="PROTEIN ICFG"/>
    <property type="match status" value="1"/>
</dbReference>
<dbReference type="SUPFAM" id="SSF58104">
    <property type="entry name" value="Methyl-accepting chemotaxis protein (MCP) signaling domain"/>
    <property type="match status" value="1"/>
</dbReference>
<dbReference type="Pfam" id="PF00015">
    <property type="entry name" value="MCPsignal"/>
    <property type="match status" value="1"/>
</dbReference>